<dbReference type="InParanoid" id="A0A0C2ZBY1"/>
<feature type="compositionally biased region" description="Acidic residues" evidence="1">
    <location>
        <begin position="118"/>
        <end position="132"/>
    </location>
</feature>
<dbReference type="EMBL" id="KN822393">
    <property type="protein sequence ID" value="KIM50532.1"/>
    <property type="molecule type" value="Genomic_DNA"/>
</dbReference>
<name>A0A0C2ZBY1_9AGAM</name>
<reference evidence="3" key="2">
    <citation type="submission" date="2015-01" db="EMBL/GenBank/DDBJ databases">
        <title>Evolutionary Origins and Diversification of the Mycorrhizal Mutualists.</title>
        <authorList>
            <consortium name="DOE Joint Genome Institute"/>
            <consortium name="Mycorrhizal Genomics Consortium"/>
            <person name="Kohler A."/>
            <person name="Kuo A."/>
            <person name="Nagy L.G."/>
            <person name="Floudas D."/>
            <person name="Copeland A."/>
            <person name="Barry K.W."/>
            <person name="Cichocki N."/>
            <person name="Veneault-Fourrey C."/>
            <person name="LaButti K."/>
            <person name="Lindquist E.A."/>
            <person name="Lipzen A."/>
            <person name="Lundell T."/>
            <person name="Morin E."/>
            <person name="Murat C."/>
            <person name="Riley R."/>
            <person name="Ohm R."/>
            <person name="Sun H."/>
            <person name="Tunlid A."/>
            <person name="Henrissat B."/>
            <person name="Grigoriev I.V."/>
            <person name="Hibbett D.S."/>
            <person name="Martin F."/>
        </authorList>
    </citation>
    <scope>NUCLEOTIDE SEQUENCE [LARGE SCALE GENOMIC DNA]</scope>
    <source>
        <strain evidence="3">Foug A</strain>
    </source>
</reference>
<accession>A0A0C2ZBY1</accession>
<feature type="region of interest" description="Disordered" evidence="1">
    <location>
        <begin position="101"/>
        <end position="167"/>
    </location>
</feature>
<organism evidence="2 3">
    <name type="scientific">Scleroderma citrinum Foug A</name>
    <dbReference type="NCBI Taxonomy" id="1036808"/>
    <lineage>
        <taxon>Eukaryota</taxon>
        <taxon>Fungi</taxon>
        <taxon>Dikarya</taxon>
        <taxon>Basidiomycota</taxon>
        <taxon>Agaricomycotina</taxon>
        <taxon>Agaricomycetes</taxon>
        <taxon>Agaricomycetidae</taxon>
        <taxon>Boletales</taxon>
        <taxon>Sclerodermatineae</taxon>
        <taxon>Sclerodermataceae</taxon>
        <taxon>Scleroderma</taxon>
    </lineage>
</organism>
<gene>
    <name evidence="2" type="ORF">SCLCIDRAFT_34198</name>
</gene>
<proteinExistence type="predicted"/>
<dbReference type="OrthoDB" id="3237746at2759"/>
<feature type="compositionally biased region" description="Basic and acidic residues" evidence="1">
    <location>
        <begin position="133"/>
        <end position="167"/>
    </location>
</feature>
<keyword evidence="3" id="KW-1185">Reference proteome</keyword>
<evidence type="ECO:0000313" key="3">
    <source>
        <dbReference type="Proteomes" id="UP000053989"/>
    </source>
</evidence>
<dbReference type="AlphaFoldDB" id="A0A0C2ZBY1"/>
<evidence type="ECO:0000313" key="2">
    <source>
        <dbReference type="EMBL" id="KIM50532.1"/>
    </source>
</evidence>
<reference evidence="2 3" key="1">
    <citation type="submission" date="2014-04" db="EMBL/GenBank/DDBJ databases">
        <authorList>
            <consortium name="DOE Joint Genome Institute"/>
            <person name="Kuo A."/>
            <person name="Kohler A."/>
            <person name="Nagy L.G."/>
            <person name="Floudas D."/>
            <person name="Copeland A."/>
            <person name="Barry K.W."/>
            <person name="Cichocki N."/>
            <person name="Veneault-Fourrey C."/>
            <person name="LaButti K."/>
            <person name="Lindquist E.A."/>
            <person name="Lipzen A."/>
            <person name="Lundell T."/>
            <person name="Morin E."/>
            <person name="Murat C."/>
            <person name="Sun H."/>
            <person name="Tunlid A."/>
            <person name="Henrissat B."/>
            <person name="Grigoriev I.V."/>
            <person name="Hibbett D.S."/>
            <person name="Martin F."/>
            <person name="Nordberg H.P."/>
            <person name="Cantor M.N."/>
            <person name="Hua S.X."/>
        </authorList>
    </citation>
    <scope>NUCLEOTIDE SEQUENCE [LARGE SCALE GENOMIC DNA]</scope>
    <source>
        <strain evidence="2 3">Foug A</strain>
    </source>
</reference>
<protein>
    <submittedName>
        <fullName evidence="2">Uncharacterized protein</fullName>
    </submittedName>
</protein>
<sequence length="167" mass="19452">MFDRHVLKRQPAEVIFTPGQLVQVYRSDLDYTFKTEWKILPKWSCPHQVTLQLRNSYRIETLAGTPLSGEFSARWLCAFIPREGTQLRKDQQEYMCKLLLPQPEVDEKEEQRQRGSYDEEEDEEVPWDDEEPPDHIERMKAKRIAEGPTGEERVTAGPDSRSDGEGG</sequence>
<dbReference type="HOGENOM" id="CLU_1595526_0_0_1"/>
<dbReference type="Proteomes" id="UP000053989">
    <property type="component" value="Unassembled WGS sequence"/>
</dbReference>
<evidence type="ECO:0000256" key="1">
    <source>
        <dbReference type="SAM" id="MobiDB-lite"/>
    </source>
</evidence>